<dbReference type="InterPro" id="IPR020946">
    <property type="entry name" value="Flavin_mOase-like"/>
</dbReference>
<keyword evidence="4 5" id="KW-0560">Oxidoreductase</keyword>
<dbReference type="Proteomes" id="UP000770661">
    <property type="component" value="Unassembled WGS sequence"/>
</dbReference>
<sequence length="212" mass="24414">MVRGGQGMVPWGGGKVFLSHNFPLMIPSELPANLHQVRPVVSADERGFVLTDGRHIEADAIIYCTVQLSFLTASCGIEVKDNHVQDLYKHIVNIRHPSMGFIGLPSRVVVFLVIHYQVQYFLATLRGKATLPTFEEMLAITHKTNQEREKQGLPQKHYHTLATTQFEYLADIAREAKLEDLPNFKPRLLTIVLLRLFFSFPVFKNYRYYMYY</sequence>
<dbReference type="GO" id="GO:0050660">
    <property type="term" value="F:flavin adenine dinucleotide binding"/>
    <property type="evidence" value="ECO:0007669"/>
    <property type="project" value="InterPro"/>
</dbReference>
<dbReference type="GO" id="GO:0004499">
    <property type="term" value="F:N,N-dimethylaniline monooxygenase activity"/>
    <property type="evidence" value="ECO:0007669"/>
    <property type="project" value="InterPro"/>
</dbReference>
<name>A0A8J4XLL2_CHIOP</name>
<keyword evidence="5 6" id="KW-0503">Monooxygenase</keyword>
<comment type="similarity">
    <text evidence="1 5">Belongs to the FMO family.</text>
</comment>
<evidence type="ECO:0000256" key="3">
    <source>
        <dbReference type="ARBA" id="ARBA00022827"/>
    </source>
</evidence>
<protein>
    <recommendedName>
        <fullName evidence="5">Flavin-containing monooxygenase</fullName>
        <ecNumber evidence="5">1.-.-.-</ecNumber>
    </recommendedName>
</protein>
<dbReference type="Pfam" id="PF00743">
    <property type="entry name" value="FMO-like"/>
    <property type="match status" value="1"/>
</dbReference>
<dbReference type="Gene3D" id="3.50.50.60">
    <property type="entry name" value="FAD/NAD(P)-binding domain"/>
    <property type="match status" value="2"/>
</dbReference>
<evidence type="ECO:0000256" key="5">
    <source>
        <dbReference type="RuleBase" id="RU361177"/>
    </source>
</evidence>
<dbReference type="SUPFAM" id="SSF51905">
    <property type="entry name" value="FAD/NAD(P)-binding domain"/>
    <property type="match status" value="1"/>
</dbReference>
<dbReference type="PANTHER" id="PTHR23023">
    <property type="entry name" value="DIMETHYLANILINE MONOOXYGENASE"/>
    <property type="match status" value="1"/>
</dbReference>
<keyword evidence="7" id="KW-1185">Reference proteome</keyword>
<dbReference type="InterPro" id="IPR036188">
    <property type="entry name" value="FAD/NAD-bd_sf"/>
</dbReference>
<dbReference type="AlphaFoldDB" id="A0A8J4XLL2"/>
<dbReference type="GO" id="GO:0050661">
    <property type="term" value="F:NADP binding"/>
    <property type="evidence" value="ECO:0007669"/>
    <property type="project" value="InterPro"/>
</dbReference>
<dbReference type="InterPro" id="IPR050346">
    <property type="entry name" value="FMO-like"/>
</dbReference>
<reference evidence="6" key="1">
    <citation type="submission" date="2020-07" db="EMBL/GenBank/DDBJ databases">
        <title>The High-quality genome of the commercially important snow crab, Chionoecetes opilio.</title>
        <authorList>
            <person name="Jeong J.-H."/>
            <person name="Ryu S."/>
        </authorList>
    </citation>
    <scope>NUCLEOTIDE SEQUENCE</scope>
    <source>
        <strain evidence="6">MADBK_172401_WGS</strain>
        <tissue evidence="6">Digestive gland</tissue>
    </source>
</reference>
<accession>A0A8J4XLL2</accession>
<dbReference type="EMBL" id="JACEEZ010024814">
    <property type="protein sequence ID" value="KAG0707863.1"/>
    <property type="molecule type" value="Genomic_DNA"/>
</dbReference>
<evidence type="ECO:0000256" key="1">
    <source>
        <dbReference type="ARBA" id="ARBA00009183"/>
    </source>
</evidence>
<dbReference type="OrthoDB" id="66881at2759"/>
<proteinExistence type="inferred from homology"/>
<evidence type="ECO:0000313" key="6">
    <source>
        <dbReference type="EMBL" id="KAG0707863.1"/>
    </source>
</evidence>
<gene>
    <name evidence="6" type="primary">FMOGS-OX3</name>
    <name evidence="6" type="ORF">GWK47_024123</name>
</gene>
<keyword evidence="2 5" id="KW-0285">Flavoprotein</keyword>
<organism evidence="6 7">
    <name type="scientific">Chionoecetes opilio</name>
    <name type="common">Atlantic snow crab</name>
    <name type="synonym">Cancer opilio</name>
    <dbReference type="NCBI Taxonomy" id="41210"/>
    <lineage>
        <taxon>Eukaryota</taxon>
        <taxon>Metazoa</taxon>
        <taxon>Ecdysozoa</taxon>
        <taxon>Arthropoda</taxon>
        <taxon>Crustacea</taxon>
        <taxon>Multicrustacea</taxon>
        <taxon>Malacostraca</taxon>
        <taxon>Eumalacostraca</taxon>
        <taxon>Eucarida</taxon>
        <taxon>Decapoda</taxon>
        <taxon>Pleocyemata</taxon>
        <taxon>Brachyura</taxon>
        <taxon>Eubrachyura</taxon>
        <taxon>Majoidea</taxon>
        <taxon>Majidae</taxon>
        <taxon>Chionoecetes</taxon>
    </lineage>
</organism>
<evidence type="ECO:0000313" key="7">
    <source>
        <dbReference type="Proteomes" id="UP000770661"/>
    </source>
</evidence>
<keyword evidence="3 5" id="KW-0274">FAD</keyword>
<evidence type="ECO:0000256" key="2">
    <source>
        <dbReference type="ARBA" id="ARBA00022630"/>
    </source>
</evidence>
<evidence type="ECO:0000256" key="4">
    <source>
        <dbReference type="ARBA" id="ARBA00023002"/>
    </source>
</evidence>
<dbReference type="EC" id="1.-.-.-" evidence="5"/>
<comment type="caution">
    <text evidence="6">The sequence shown here is derived from an EMBL/GenBank/DDBJ whole genome shotgun (WGS) entry which is preliminary data.</text>
</comment>
<comment type="cofactor">
    <cofactor evidence="5">
        <name>FAD</name>
        <dbReference type="ChEBI" id="CHEBI:57692"/>
    </cofactor>
</comment>